<dbReference type="AlphaFoldDB" id="A0A9X6W1K8"/>
<dbReference type="EMBL" id="NTSO01000002">
    <property type="protein sequence ID" value="PFF51877.1"/>
    <property type="molecule type" value="Genomic_DNA"/>
</dbReference>
<gene>
    <name evidence="1" type="ORF">CN357_04070</name>
</gene>
<proteinExistence type="predicted"/>
<name>A0A9X6W1K8_BACCE</name>
<evidence type="ECO:0000313" key="2">
    <source>
        <dbReference type="Proteomes" id="UP000220210"/>
    </source>
</evidence>
<comment type="caution">
    <text evidence="1">The sequence shown here is derived from an EMBL/GenBank/DDBJ whole genome shotgun (WGS) entry which is preliminary data.</text>
</comment>
<dbReference type="RefSeq" id="WP_086877618.1">
    <property type="nucleotide sequence ID" value="NZ_NTSO01000002.1"/>
</dbReference>
<evidence type="ECO:0000313" key="1">
    <source>
        <dbReference type="EMBL" id="PFF51877.1"/>
    </source>
</evidence>
<dbReference type="Proteomes" id="UP000220210">
    <property type="component" value="Unassembled WGS sequence"/>
</dbReference>
<sequence length="119" mass="14208">MFTYQNTYHCCTLDESISRFYEEIAIRLKTEMKTSLTLHRGVMELYAYIGFKNDKVLDIKIELNKKKLMWVCICEELDKKDLLKSIHKEMILDKDGSSANSRGRLFEFRAERFLRDLKL</sequence>
<organism evidence="1 2">
    <name type="scientific">Bacillus cereus</name>
    <dbReference type="NCBI Taxonomy" id="1396"/>
    <lineage>
        <taxon>Bacteria</taxon>
        <taxon>Bacillati</taxon>
        <taxon>Bacillota</taxon>
        <taxon>Bacilli</taxon>
        <taxon>Bacillales</taxon>
        <taxon>Bacillaceae</taxon>
        <taxon>Bacillus</taxon>
        <taxon>Bacillus cereus group</taxon>
    </lineage>
</organism>
<accession>A0A9X6W1K8</accession>
<reference evidence="1 2" key="1">
    <citation type="submission" date="2017-09" db="EMBL/GenBank/DDBJ databases">
        <title>Large-scale bioinformatics analysis of Bacillus genomes uncovers conserved roles of natural products in bacterial physiology.</title>
        <authorList>
            <consortium name="Agbiome Team Llc"/>
            <person name="Bleich R.M."/>
            <person name="Kirk G.J."/>
            <person name="Santa Maria K.C."/>
            <person name="Allen S.E."/>
            <person name="Farag S."/>
            <person name="Shank E.A."/>
            <person name="Bowers A."/>
        </authorList>
    </citation>
    <scope>NUCLEOTIDE SEQUENCE [LARGE SCALE GENOMIC DNA]</scope>
    <source>
        <strain evidence="1 2">AFS020204</strain>
    </source>
</reference>
<protein>
    <submittedName>
        <fullName evidence="1">Uncharacterized protein</fullName>
    </submittedName>
</protein>